<evidence type="ECO:0000313" key="1">
    <source>
        <dbReference type="EMBL" id="TWT64993.1"/>
    </source>
</evidence>
<dbReference type="AlphaFoldDB" id="A0A5C5XRK3"/>
<organism evidence="1 2">
    <name type="scientific">Allorhodopirellula solitaria</name>
    <dbReference type="NCBI Taxonomy" id="2527987"/>
    <lineage>
        <taxon>Bacteria</taxon>
        <taxon>Pseudomonadati</taxon>
        <taxon>Planctomycetota</taxon>
        <taxon>Planctomycetia</taxon>
        <taxon>Pirellulales</taxon>
        <taxon>Pirellulaceae</taxon>
        <taxon>Allorhodopirellula</taxon>
    </lineage>
</organism>
<name>A0A5C5XRK3_9BACT</name>
<gene>
    <name evidence="1" type="ORF">CA85_33380</name>
</gene>
<sequence>MRFDPMAQSPRRIAVKGFMLAIVCCCSWQWDGHETATAAEQSEPVFRAGAAKVEVKTPMGMPIVGNWNSPPATHVHDELHVRCLLLDDGQTRIAFAICDNVGIPREVFDAARNLIDAETDVDAENVLMAATHTHSGVSARDTRTVDGEQILSTYQQLLARRIADAVVNAEQRLQPAKIAWGSVDVPSEVHNRRWYVKDESLLDNPFGGVDKVRMNPPSSSDALIKPAGPTDPEVSFISVQTSDGAPLALLANYSLHYVGGVPAGEISADYFAAFSERIGGLLAAQGDADFVGILTNGTSGDVNNIPFGSKNRTSKEPYQRIEEVSKLVAEKVAAACQSIQYQDWVPLASAHAELTLEMRKPDPEMQRYFASLQGAGRDPDNIHRHAMTYAKRIERLQAGPDESTILLQAFRIGDLGVMSIPFEVFAETGLDLKKRSPLPDAFTIELANGSYGYLPTPRQHELGGYETWMGTNRVQLDASDRITDVLLSLSQQIAPND</sequence>
<protein>
    <submittedName>
        <fullName evidence="1">Neutral/alkaline non-lysosomal ceramidase</fullName>
    </submittedName>
</protein>
<proteinExistence type="predicted"/>
<dbReference type="EMBL" id="SJPK01000008">
    <property type="protein sequence ID" value="TWT64993.1"/>
    <property type="molecule type" value="Genomic_DNA"/>
</dbReference>
<evidence type="ECO:0000313" key="2">
    <source>
        <dbReference type="Proteomes" id="UP000318053"/>
    </source>
</evidence>
<reference evidence="1 2" key="1">
    <citation type="submission" date="2019-02" db="EMBL/GenBank/DDBJ databases">
        <title>Deep-cultivation of Planctomycetes and their phenomic and genomic characterization uncovers novel biology.</title>
        <authorList>
            <person name="Wiegand S."/>
            <person name="Jogler M."/>
            <person name="Boedeker C."/>
            <person name="Pinto D."/>
            <person name="Vollmers J."/>
            <person name="Rivas-Marin E."/>
            <person name="Kohn T."/>
            <person name="Peeters S.H."/>
            <person name="Heuer A."/>
            <person name="Rast P."/>
            <person name="Oberbeckmann S."/>
            <person name="Bunk B."/>
            <person name="Jeske O."/>
            <person name="Meyerdierks A."/>
            <person name="Storesund J.E."/>
            <person name="Kallscheuer N."/>
            <person name="Luecker S."/>
            <person name="Lage O.M."/>
            <person name="Pohl T."/>
            <person name="Merkel B.J."/>
            <person name="Hornburger P."/>
            <person name="Mueller R.-W."/>
            <person name="Bruemmer F."/>
            <person name="Labrenz M."/>
            <person name="Spormann A.M."/>
            <person name="Op Den Camp H."/>
            <person name="Overmann J."/>
            <person name="Amann R."/>
            <person name="Jetten M.S.M."/>
            <person name="Mascher T."/>
            <person name="Medema M.H."/>
            <person name="Devos D.P."/>
            <person name="Kaster A.-K."/>
            <person name="Ovreas L."/>
            <person name="Rohde M."/>
            <person name="Galperin M.Y."/>
            <person name="Jogler C."/>
        </authorList>
    </citation>
    <scope>NUCLEOTIDE SEQUENCE [LARGE SCALE GENOMIC DNA]</scope>
    <source>
        <strain evidence="1 2">CA85</strain>
    </source>
</reference>
<keyword evidence="2" id="KW-1185">Reference proteome</keyword>
<comment type="caution">
    <text evidence="1">The sequence shown here is derived from an EMBL/GenBank/DDBJ whole genome shotgun (WGS) entry which is preliminary data.</text>
</comment>
<accession>A0A5C5XRK3</accession>
<dbReference type="Proteomes" id="UP000318053">
    <property type="component" value="Unassembled WGS sequence"/>
</dbReference>
<dbReference type="RefSeq" id="WP_246112842.1">
    <property type="nucleotide sequence ID" value="NZ_SJPK01000008.1"/>
</dbReference>